<organism evidence="2">
    <name type="scientific">freshwater metagenome</name>
    <dbReference type="NCBI Taxonomy" id="449393"/>
    <lineage>
        <taxon>unclassified sequences</taxon>
        <taxon>metagenomes</taxon>
        <taxon>ecological metagenomes</taxon>
    </lineage>
</organism>
<evidence type="ECO:0000313" key="2">
    <source>
        <dbReference type="EMBL" id="CAB4728959.1"/>
    </source>
</evidence>
<feature type="region of interest" description="Disordered" evidence="1">
    <location>
        <begin position="1"/>
        <end position="27"/>
    </location>
</feature>
<accession>A0A6J6S355</accession>
<feature type="compositionally biased region" description="Basic and acidic residues" evidence="1">
    <location>
        <begin position="14"/>
        <end position="24"/>
    </location>
</feature>
<reference evidence="2" key="1">
    <citation type="submission" date="2020-05" db="EMBL/GenBank/DDBJ databases">
        <authorList>
            <person name="Chiriac C."/>
            <person name="Salcher M."/>
            <person name="Ghai R."/>
            <person name="Kavagutti S V."/>
        </authorList>
    </citation>
    <scope>NUCLEOTIDE SEQUENCE</scope>
</reference>
<proteinExistence type="predicted"/>
<gene>
    <name evidence="2" type="ORF">UFOPK2786_00055</name>
</gene>
<feature type="region of interest" description="Disordered" evidence="1">
    <location>
        <begin position="97"/>
        <end position="180"/>
    </location>
</feature>
<protein>
    <submittedName>
        <fullName evidence="2">Unannotated protein</fullName>
    </submittedName>
</protein>
<sequence>MPKAHHSKSSTTKALEKATKDWRSAKKRERAARNALAAIVNEAVASGVMSENKVASVTAIPRMTIRKMLGKDDAAAEDTVTDEPIVAAVEVPVIASAAEGEAAESDAAEPDVASADQATEPVVSVDDAAQTDTDTEEASEDAPAEASEETPADDVESPEPAVPSQETPAWGGVARPSFLA</sequence>
<dbReference type="EMBL" id="CAEZYW010000004">
    <property type="protein sequence ID" value="CAB4728959.1"/>
    <property type="molecule type" value="Genomic_DNA"/>
</dbReference>
<feature type="compositionally biased region" description="Acidic residues" evidence="1">
    <location>
        <begin position="133"/>
        <end position="157"/>
    </location>
</feature>
<dbReference type="AlphaFoldDB" id="A0A6J6S355"/>
<name>A0A6J6S355_9ZZZZ</name>
<evidence type="ECO:0000256" key="1">
    <source>
        <dbReference type="SAM" id="MobiDB-lite"/>
    </source>
</evidence>